<dbReference type="OMA" id="LQKCICY"/>
<evidence type="ECO:0000256" key="2">
    <source>
        <dbReference type="ARBA" id="ARBA00022737"/>
    </source>
</evidence>
<dbReference type="GeneTree" id="ENSGT00940000165320"/>
<dbReference type="PANTHER" id="PTHR19871:SF29">
    <property type="entry name" value="NACHT AND WD REPEAT DOMAIN-CONTAINING PROTEIN 2-LIKE"/>
    <property type="match status" value="1"/>
</dbReference>
<dbReference type="InterPro" id="IPR057588">
    <property type="entry name" value="NWD1/2-like_WH"/>
</dbReference>
<dbReference type="Pfam" id="PF24883">
    <property type="entry name" value="NPHP3_N"/>
    <property type="match status" value="1"/>
</dbReference>
<reference evidence="5" key="3">
    <citation type="submission" date="2025-09" db="UniProtKB">
        <authorList>
            <consortium name="Ensembl"/>
        </authorList>
    </citation>
    <scope>IDENTIFICATION</scope>
</reference>
<organism evidence="5 6">
    <name type="scientific">Latimeria chalumnae</name>
    <name type="common">Coelacanth</name>
    <dbReference type="NCBI Taxonomy" id="7897"/>
    <lineage>
        <taxon>Eukaryota</taxon>
        <taxon>Metazoa</taxon>
        <taxon>Chordata</taxon>
        <taxon>Craniata</taxon>
        <taxon>Vertebrata</taxon>
        <taxon>Euteleostomi</taxon>
        <taxon>Coelacanthiformes</taxon>
        <taxon>Coelacanthidae</taxon>
        <taxon>Latimeria</taxon>
    </lineage>
</organism>
<proteinExistence type="predicted"/>
<dbReference type="EMBL" id="AFYH01227667">
    <property type="status" value="NOT_ANNOTATED_CDS"/>
    <property type="molecule type" value="Genomic_DNA"/>
</dbReference>
<keyword evidence="2" id="KW-0677">Repeat</keyword>
<evidence type="ECO:0000313" key="6">
    <source>
        <dbReference type="Proteomes" id="UP000008672"/>
    </source>
</evidence>
<accession>H3A8Q7</accession>
<dbReference type="Pfam" id="PF25469">
    <property type="entry name" value="WHD_NWD1"/>
    <property type="match status" value="1"/>
</dbReference>
<dbReference type="Ensembl" id="ENSLACT00000006080.1">
    <property type="protein sequence ID" value="ENSLACP00000006028.1"/>
    <property type="gene ID" value="ENSLACG00000005352.1"/>
</dbReference>
<dbReference type="InterPro" id="IPR036322">
    <property type="entry name" value="WD40_repeat_dom_sf"/>
</dbReference>
<dbReference type="EMBL" id="AFYH01227666">
    <property type="status" value="NOT_ANNOTATED_CDS"/>
    <property type="molecule type" value="Genomic_DNA"/>
</dbReference>
<evidence type="ECO:0000313" key="5">
    <source>
        <dbReference type="Ensembl" id="ENSLACP00000006028.1"/>
    </source>
</evidence>
<dbReference type="EMBL" id="AFYH01227665">
    <property type="status" value="NOT_ANNOTATED_CDS"/>
    <property type="molecule type" value="Genomic_DNA"/>
</dbReference>
<dbReference type="Gene3D" id="3.40.50.300">
    <property type="entry name" value="P-loop containing nucleotide triphosphate hydrolases"/>
    <property type="match status" value="1"/>
</dbReference>
<dbReference type="SMART" id="SM00320">
    <property type="entry name" value="WD40"/>
    <property type="match status" value="7"/>
</dbReference>
<dbReference type="InterPro" id="IPR027417">
    <property type="entry name" value="P-loop_NTPase"/>
</dbReference>
<dbReference type="SUPFAM" id="SSF52540">
    <property type="entry name" value="P-loop containing nucleoside triphosphate hydrolases"/>
    <property type="match status" value="1"/>
</dbReference>
<reference evidence="6" key="1">
    <citation type="submission" date="2011-08" db="EMBL/GenBank/DDBJ databases">
        <title>The draft genome of Latimeria chalumnae.</title>
        <authorList>
            <person name="Di Palma F."/>
            <person name="Alfoldi J."/>
            <person name="Johnson J."/>
            <person name="Berlin A."/>
            <person name="Gnerre S."/>
            <person name="Jaffe D."/>
            <person name="MacCallum I."/>
            <person name="Young S."/>
            <person name="Walker B.J."/>
            <person name="Lander E."/>
            <person name="Lindblad-Toh K."/>
        </authorList>
    </citation>
    <scope>NUCLEOTIDE SEQUENCE [LARGE SCALE GENOMIC DNA]</scope>
    <source>
        <strain evidence="6">Wild caught</strain>
    </source>
</reference>
<dbReference type="HOGENOM" id="CLU_003267_0_0_1"/>
<feature type="domain" description="NWD1/2-like winged helix-turn-helix" evidence="4">
    <location>
        <begin position="584"/>
        <end position="699"/>
    </location>
</feature>
<dbReference type="InterPro" id="IPR001680">
    <property type="entry name" value="WD40_rpt"/>
</dbReference>
<dbReference type="InParanoid" id="H3A8Q7"/>
<evidence type="ECO:0008006" key="7">
    <source>
        <dbReference type="Google" id="ProtNLM"/>
    </source>
</evidence>
<feature type="domain" description="Nephrocystin 3-like N-terminal" evidence="3">
    <location>
        <begin position="355"/>
        <end position="475"/>
    </location>
</feature>
<dbReference type="EMBL" id="AFYH01227668">
    <property type="status" value="NOT_ANNOTATED_CDS"/>
    <property type="molecule type" value="Genomic_DNA"/>
</dbReference>
<keyword evidence="6" id="KW-1185">Reference proteome</keyword>
<sequence>IFVSFNSDSETERRALRETVYPKLREYCRQKYGLEFQVIDGYDGVDPDDVYDSRVRELRLKLLEQCLQSSAGPCFVALLSEEYGSPCVPSEIIVPEFETLLHTAQEKGISTKVLESWYCRDENAVPPVYYLLDKHEVLPDYYHKAEPGLRELDRAKWRADFEEVKLVLNTAVTLCVQTGMVTQEQAKKYFTSALEDELLFALENQPLSVLQKCICYVHKIPYLAYLLQEQTSTPKPNSGENSEGHPLQGAKGYSRLCWLRDKLLPSLATAGGLHVYSFTTSCNPRLGYTQEKKQKYTEGLCQQFYWDMLSLIDSTARRREECLDRVMQEAMQHAALGSMYSELYKCERQEMESIKEYILQEGRRKPLIVFGGPCSGKTVLLATGAKQIHFWLETDPVVVVRFMLAMEDCSYLRSLLIGICQQLAINYNKKIPLNYRNTKELQELFLNLLQESSKQRPLILILDAVDQIKKEDSATTMWWLPCSLPPSTKVILSTSPKKSGILDTLKTLFQNSSCFLEIRPPEKKAWNHYLAQNLLAAKRRITSGQQMYTNKSLQHSCLPLYVNLMLNEILQWRSHEDINEQSLGKSVHENIERLLLKLEKKHGAKLVAKALGYIVLSRSGISEVELVDILSTDDGILLQFFPLGELPNKMRVPDCVVGSLLLELRGFLTERGFMGSQVLFWTSRHIQIVIGKHYLSNRETVEEMHSIMASYFSGRWTYGRAKPIVVSRDCWSEDEKQPADQQLSSGGENLFKAYVDRLQPSQPWIFDLYSSDQNYIHTNIRRTRELPFHLQKSERLDELYRNVVTSLDFCQAMLRLGQVDQLLSEIEGASQFTNRKELRLLNAILKSAYCLLQVSASDLTMVIQTNLLPFIDICPNLGNFLKQAYQEGLKNSAIAVLHSPLITVPCVHILSTLDSSPIIAILETQSDTEIIVALKNGKLCKWNLGGHITFEHIPLKGSNVLGAKVSGDRKYLILFTEYSSLLVIDSSSLSLLYEIGTSKTTIPTTVDIQQPVKGFDMYGVNIFVWFKGTTLILVFDLHSGNMIRQLNCHHAVTCFCTSMNGMYAFCGQVQNAVSIFEICSGHHLATVSSEFKESSVFSVLLFEPDGEMYVIDKAGNINVWDIQAPNEPQLLEELCNPEEQDEVIVIDISFELRVLLLCKTVHIEIWDTFFRTMLEKFKCPQKSTFSHALLSSNCESIIAAIKGFSSLFIWKTDSGQCISTLDLSYGDIIQLNKCNNHGALVTATSRGFLFAWDLDVIDSTSSISKTERPIKSVLLLLQGHHFYTADGSDKIYKWNFSSCKIEAYFVHQDLIENAALTVTGEYLVASEISGSLYVWHTGTGENLHHIHAIHVSQLLITPNSHFVVSLCATGLSKVWNLIKGHVVCNIHTYLSQATITPESTFVLGLHNKDLLAINLWSGCVNKKFSCSKELEVIAFQTLLEYPDYVVLITSSRHIYTWNIPEETVCQQFQLPFCIATHLNDFQISVDGRIAIILTSGNNVNILDTINGRVYVLHTEGTVLHQKLTADGSYIVFVCYSDQHECNCNPVLNVVQVSDGKNIGHCFLCKSPSALSVSNDLDIFVGFEDGSVGVYTVVDPVEDSLKMK</sequence>
<dbReference type="eggNOG" id="KOG3602">
    <property type="taxonomic scope" value="Eukaryota"/>
</dbReference>
<evidence type="ECO:0000256" key="1">
    <source>
        <dbReference type="ARBA" id="ARBA00022574"/>
    </source>
</evidence>
<dbReference type="SUPFAM" id="SSF50978">
    <property type="entry name" value="WD40 repeat-like"/>
    <property type="match status" value="3"/>
</dbReference>
<keyword evidence="1" id="KW-0853">WD repeat</keyword>
<dbReference type="Gene3D" id="1.25.40.370">
    <property type="match status" value="1"/>
</dbReference>
<evidence type="ECO:0000259" key="4">
    <source>
        <dbReference type="Pfam" id="PF25469"/>
    </source>
</evidence>
<dbReference type="Gene3D" id="2.130.10.10">
    <property type="entry name" value="YVTN repeat-like/Quinoprotein amine dehydrogenase"/>
    <property type="match status" value="3"/>
</dbReference>
<name>H3A8Q7_LATCH</name>
<evidence type="ECO:0000259" key="3">
    <source>
        <dbReference type="Pfam" id="PF24883"/>
    </source>
</evidence>
<dbReference type="STRING" id="7897.ENSLACP00000006028"/>
<dbReference type="PANTHER" id="PTHR19871">
    <property type="entry name" value="BETA TRANSDUCIN-RELATED PROTEIN"/>
    <property type="match status" value="1"/>
</dbReference>
<dbReference type="EMBL" id="AFYH01227663">
    <property type="status" value="NOT_ANNOTATED_CDS"/>
    <property type="molecule type" value="Genomic_DNA"/>
</dbReference>
<dbReference type="InterPro" id="IPR015943">
    <property type="entry name" value="WD40/YVTN_repeat-like_dom_sf"/>
</dbReference>
<protein>
    <recommendedName>
        <fullName evidence="7">NACHT and WD repeat domain containing 2</fullName>
    </recommendedName>
</protein>
<dbReference type="EMBL" id="AFYH01227664">
    <property type="status" value="NOT_ANNOTATED_CDS"/>
    <property type="molecule type" value="Genomic_DNA"/>
</dbReference>
<dbReference type="InterPro" id="IPR056884">
    <property type="entry name" value="NPHP3-like_N"/>
</dbReference>
<reference evidence="5" key="2">
    <citation type="submission" date="2025-08" db="UniProtKB">
        <authorList>
            <consortium name="Ensembl"/>
        </authorList>
    </citation>
    <scope>IDENTIFICATION</scope>
</reference>
<dbReference type="Proteomes" id="UP000008672">
    <property type="component" value="Unassembled WGS sequence"/>
</dbReference>
<dbReference type="InterPro" id="IPR052752">
    <property type="entry name" value="NACHT-WD_repeat"/>
</dbReference>